<dbReference type="PRINTS" id="PR00619">
    <property type="entry name" value="GATAZNFINGER"/>
</dbReference>
<reference evidence="11" key="1">
    <citation type="submission" date="2023-11" db="EMBL/GenBank/DDBJ databases">
        <authorList>
            <person name="De Vega J J."/>
            <person name="De Vega J J."/>
        </authorList>
    </citation>
    <scope>NUCLEOTIDE SEQUENCE</scope>
</reference>
<dbReference type="GO" id="GO:0000122">
    <property type="term" value="P:negative regulation of transcription by RNA polymerase II"/>
    <property type="evidence" value="ECO:0007669"/>
    <property type="project" value="TreeGrafter"/>
</dbReference>
<dbReference type="PANTHER" id="PTHR10071">
    <property type="entry name" value="TRANSCRIPTION FACTOR GATA FAMILY MEMBER"/>
    <property type="match status" value="1"/>
</dbReference>
<feature type="compositionally biased region" description="Polar residues" evidence="9">
    <location>
        <begin position="76"/>
        <end position="87"/>
    </location>
</feature>
<feature type="domain" description="GATA-type" evidence="10">
    <location>
        <begin position="194"/>
        <end position="247"/>
    </location>
</feature>
<dbReference type="PANTHER" id="PTHR10071:SF335">
    <property type="entry name" value="IRON-SENSING TRANSCRIPTIONAL REPRESSOR-RELATED"/>
    <property type="match status" value="1"/>
</dbReference>
<feature type="region of interest" description="Disordered" evidence="9">
    <location>
        <begin position="72"/>
        <end position="114"/>
    </location>
</feature>
<organism evidence="11 12">
    <name type="scientific">Mycena citricolor</name>
    <dbReference type="NCBI Taxonomy" id="2018698"/>
    <lineage>
        <taxon>Eukaryota</taxon>
        <taxon>Fungi</taxon>
        <taxon>Dikarya</taxon>
        <taxon>Basidiomycota</taxon>
        <taxon>Agaricomycotina</taxon>
        <taxon>Agaricomycetes</taxon>
        <taxon>Agaricomycetidae</taxon>
        <taxon>Agaricales</taxon>
        <taxon>Marasmiineae</taxon>
        <taxon>Mycenaceae</taxon>
        <taxon>Mycena</taxon>
    </lineage>
</organism>
<keyword evidence="6" id="KW-0804">Transcription</keyword>
<dbReference type="GO" id="GO:0008270">
    <property type="term" value="F:zinc ion binding"/>
    <property type="evidence" value="ECO:0007669"/>
    <property type="project" value="UniProtKB-KW"/>
</dbReference>
<dbReference type="GO" id="GO:0000981">
    <property type="term" value="F:DNA-binding transcription factor activity, RNA polymerase II-specific"/>
    <property type="evidence" value="ECO:0007669"/>
    <property type="project" value="TreeGrafter"/>
</dbReference>
<evidence type="ECO:0000256" key="9">
    <source>
        <dbReference type="SAM" id="MobiDB-lite"/>
    </source>
</evidence>
<dbReference type="CDD" id="cd00202">
    <property type="entry name" value="ZnF_GATA"/>
    <property type="match status" value="2"/>
</dbReference>
<evidence type="ECO:0000256" key="7">
    <source>
        <dbReference type="ARBA" id="ARBA00023242"/>
    </source>
</evidence>
<feature type="domain" description="GATA-type" evidence="10">
    <location>
        <begin position="132"/>
        <end position="176"/>
    </location>
</feature>
<dbReference type="EMBL" id="CAVNYO010000481">
    <property type="protein sequence ID" value="CAK5284840.1"/>
    <property type="molecule type" value="Genomic_DNA"/>
</dbReference>
<evidence type="ECO:0000256" key="8">
    <source>
        <dbReference type="PROSITE-ProRule" id="PRU00094"/>
    </source>
</evidence>
<keyword evidence="2" id="KW-0479">Metal-binding</keyword>
<dbReference type="SUPFAM" id="SSF57716">
    <property type="entry name" value="Glucocorticoid receptor-like (DNA-binding domain)"/>
    <property type="match status" value="2"/>
</dbReference>
<evidence type="ECO:0000256" key="3">
    <source>
        <dbReference type="ARBA" id="ARBA00022771"/>
    </source>
</evidence>
<dbReference type="GO" id="GO:0045944">
    <property type="term" value="P:positive regulation of transcription by RNA polymerase II"/>
    <property type="evidence" value="ECO:0007669"/>
    <property type="project" value="TreeGrafter"/>
</dbReference>
<accession>A0AAD2I0H3</accession>
<keyword evidence="12" id="KW-1185">Reference proteome</keyword>
<feature type="compositionally biased region" description="Low complexity" evidence="9">
    <location>
        <begin position="90"/>
        <end position="103"/>
    </location>
</feature>
<evidence type="ECO:0000313" key="12">
    <source>
        <dbReference type="Proteomes" id="UP001295794"/>
    </source>
</evidence>
<proteinExistence type="predicted"/>
<feature type="region of interest" description="Disordered" evidence="9">
    <location>
        <begin position="1"/>
        <end position="28"/>
    </location>
</feature>
<keyword evidence="3 8" id="KW-0863">Zinc-finger</keyword>
<keyword evidence="7" id="KW-0539">Nucleus</keyword>
<gene>
    <name evidence="11" type="ORF">MYCIT1_LOCUS38320</name>
</gene>
<comment type="subcellular location">
    <subcellularLocation>
        <location evidence="1">Nucleus</location>
    </subcellularLocation>
</comment>
<dbReference type="Proteomes" id="UP001295794">
    <property type="component" value="Unassembled WGS sequence"/>
</dbReference>
<evidence type="ECO:0000256" key="2">
    <source>
        <dbReference type="ARBA" id="ARBA00022723"/>
    </source>
</evidence>
<dbReference type="GO" id="GO:0000978">
    <property type="term" value="F:RNA polymerase II cis-regulatory region sequence-specific DNA binding"/>
    <property type="evidence" value="ECO:0007669"/>
    <property type="project" value="TreeGrafter"/>
</dbReference>
<dbReference type="SMART" id="SM00401">
    <property type="entry name" value="ZnF_GATA"/>
    <property type="match status" value="2"/>
</dbReference>
<dbReference type="InterPro" id="IPR039355">
    <property type="entry name" value="Transcription_factor_GATA"/>
</dbReference>
<comment type="caution">
    <text evidence="11">The sequence shown here is derived from an EMBL/GenBank/DDBJ whole genome shotgun (WGS) entry which is preliminary data.</text>
</comment>
<dbReference type="PROSITE" id="PS50114">
    <property type="entry name" value="GATA_ZN_FINGER_2"/>
    <property type="match status" value="2"/>
</dbReference>
<protein>
    <recommendedName>
        <fullName evidence="10">GATA-type domain-containing protein</fullName>
    </recommendedName>
</protein>
<keyword evidence="4" id="KW-0862">Zinc</keyword>
<dbReference type="Pfam" id="PF00320">
    <property type="entry name" value="GATA"/>
    <property type="match status" value="2"/>
</dbReference>
<dbReference type="Gene3D" id="3.30.50.10">
    <property type="entry name" value="Erythroid Transcription Factor GATA-1, subunit A"/>
    <property type="match status" value="2"/>
</dbReference>
<dbReference type="InterPro" id="IPR000679">
    <property type="entry name" value="Znf_GATA"/>
</dbReference>
<dbReference type="InterPro" id="IPR013088">
    <property type="entry name" value="Znf_NHR/GATA"/>
</dbReference>
<keyword evidence="5" id="KW-0805">Transcription regulation</keyword>
<dbReference type="GO" id="GO:0005634">
    <property type="term" value="C:nucleus"/>
    <property type="evidence" value="ECO:0007669"/>
    <property type="project" value="UniProtKB-SubCell"/>
</dbReference>
<evidence type="ECO:0000259" key="10">
    <source>
        <dbReference type="PROSITE" id="PS50114"/>
    </source>
</evidence>
<evidence type="ECO:0000313" key="11">
    <source>
        <dbReference type="EMBL" id="CAK5284840.1"/>
    </source>
</evidence>
<sequence length="250" mass="27907">MSYYGSEYDQGATEEDRQRQAQQQQMEHWAQVGYATSNGPWSQYGYALPTQPVEGGYNSTYTYPTGGDFSGYPAQSGWQQPSTTNPVYNPHPHQQQQQQQQPSAPAPPPPQQIQLDVAQPEDYNHIDSASSSSSSKNCSHCRTTTTPLWRRHPMTHKTLCNACGLYFIQWGAMRPVDLYDTSGAGTGPAASAGVDTRQECTNCETRTASTWRRNKAGDTVCNACGVYERTNGRPRPVELRSDRVKHRTRH</sequence>
<evidence type="ECO:0000256" key="1">
    <source>
        <dbReference type="ARBA" id="ARBA00004123"/>
    </source>
</evidence>
<name>A0AAD2I0H3_9AGAR</name>
<evidence type="ECO:0000256" key="6">
    <source>
        <dbReference type="ARBA" id="ARBA00023163"/>
    </source>
</evidence>
<evidence type="ECO:0000256" key="5">
    <source>
        <dbReference type="ARBA" id="ARBA00023015"/>
    </source>
</evidence>
<evidence type="ECO:0000256" key="4">
    <source>
        <dbReference type="ARBA" id="ARBA00022833"/>
    </source>
</evidence>
<dbReference type="AlphaFoldDB" id="A0AAD2I0H3"/>